<comment type="caution">
    <text evidence="2">The sequence shown here is derived from an EMBL/GenBank/DDBJ whole genome shotgun (WGS) entry which is preliminary data.</text>
</comment>
<feature type="compositionally biased region" description="Basic and acidic residues" evidence="1">
    <location>
        <begin position="1"/>
        <end position="12"/>
    </location>
</feature>
<evidence type="ECO:0000256" key="1">
    <source>
        <dbReference type="SAM" id="MobiDB-lite"/>
    </source>
</evidence>
<proteinExistence type="predicted"/>
<dbReference type="AlphaFoldDB" id="A0AAW2SI42"/>
<feature type="region of interest" description="Disordered" evidence="1">
    <location>
        <begin position="99"/>
        <end position="136"/>
    </location>
</feature>
<feature type="region of interest" description="Disordered" evidence="1">
    <location>
        <begin position="1"/>
        <end position="74"/>
    </location>
</feature>
<name>A0AAW2SI42_SESRA</name>
<organism evidence="2">
    <name type="scientific">Sesamum radiatum</name>
    <name type="common">Black benniseed</name>
    <dbReference type="NCBI Taxonomy" id="300843"/>
    <lineage>
        <taxon>Eukaryota</taxon>
        <taxon>Viridiplantae</taxon>
        <taxon>Streptophyta</taxon>
        <taxon>Embryophyta</taxon>
        <taxon>Tracheophyta</taxon>
        <taxon>Spermatophyta</taxon>
        <taxon>Magnoliopsida</taxon>
        <taxon>eudicotyledons</taxon>
        <taxon>Gunneridae</taxon>
        <taxon>Pentapetalae</taxon>
        <taxon>asterids</taxon>
        <taxon>lamiids</taxon>
        <taxon>Lamiales</taxon>
        <taxon>Pedaliaceae</taxon>
        <taxon>Sesamum</taxon>
    </lineage>
</organism>
<sequence length="136" mass="14296">MQTRSRAREVHGVGDALEPQLNGVDQAPPRELPLPREQSPINGQTVHPREQVPSPVPSHALTEFTQGNNDTTDTRGLIGLIHDASTRAAAQAMAQFAAQHPINPPPPFTSPKSKIVLGSRGGGAEAGGGKQPSFST</sequence>
<accession>A0AAW2SI42</accession>
<reference evidence="2" key="2">
    <citation type="journal article" date="2024" name="Plant">
        <title>Genomic evolution and insights into agronomic trait innovations of Sesamum species.</title>
        <authorList>
            <person name="Miao H."/>
            <person name="Wang L."/>
            <person name="Qu L."/>
            <person name="Liu H."/>
            <person name="Sun Y."/>
            <person name="Le M."/>
            <person name="Wang Q."/>
            <person name="Wei S."/>
            <person name="Zheng Y."/>
            <person name="Lin W."/>
            <person name="Duan Y."/>
            <person name="Cao H."/>
            <person name="Xiong S."/>
            <person name="Wang X."/>
            <person name="Wei L."/>
            <person name="Li C."/>
            <person name="Ma Q."/>
            <person name="Ju M."/>
            <person name="Zhao R."/>
            <person name="Li G."/>
            <person name="Mu C."/>
            <person name="Tian Q."/>
            <person name="Mei H."/>
            <person name="Zhang T."/>
            <person name="Gao T."/>
            <person name="Zhang H."/>
        </authorList>
    </citation>
    <scope>NUCLEOTIDE SEQUENCE</scope>
    <source>
        <strain evidence="2">G02</strain>
    </source>
</reference>
<feature type="compositionally biased region" description="Gly residues" evidence="1">
    <location>
        <begin position="119"/>
        <end position="130"/>
    </location>
</feature>
<dbReference type="EMBL" id="JACGWJ010000010">
    <property type="protein sequence ID" value="KAL0391785.1"/>
    <property type="molecule type" value="Genomic_DNA"/>
</dbReference>
<protein>
    <submittedName>
        <fullName evidence="2">Uncharacterized protein</fullName>
    </submittedName>
</protein>
<evidence type="ECO:0000313" key="2">
    <source>
        <dbReference type="EMBL" id="KAL0391785.1"/>
    </source>
</evidence>
<gene>
    <name evidence="2" type="ORF">Sradi_2401300</name>
</gene>
<reference evidence="2" key="1">
    <citation type="submission" date="2020-06" db="EMBL/GenBank/DDBJ databases">
        <authorList>
            <person name="Li T."/>
            <person name="Hu X."/>
            <person name="Zhang T."/>
            <person name="Song X."/>
            <person name="Zhang H."/>
            <person name="Dai N."/>
            <person name="Sheng W."/>
            <person name="Hou X."/>
            <person name="Wei L."/>
        </authorList>
    </citation>
    <scope>NUCLEOTIDE SEQUENCE</scope>
    <source>
        <strain evidence="2">G02</strain>
        <tissue evidence="2">Leaf</tissue>
    </source>
</reference>